<protein>
    <submittedName>
        <fullName evidence="2">Transcriptional regulator</fullName>
    </submittedName>
</protein>
<dbReference type="GO" id="GO:0003677">
    <property type="term" value="F:DNA binding"/>
    <property type="evidence" value="ECO:0007669"/>
    <property type="project" value="InterPro"/>
</dbReference>
<dbReference type="Pfam" id="PF13560">
    <property type="entry name" value="HTH_31"/>
    <property type="match status" value="1"/>
</dbReference>
<dbReference type="InterPro" id="IPR019734">
    <property type="entry name" value="TPR_rpt"/>
</dbReference>
<dbReference type="EMBL" id="BIFH01000014">
    <property type="protein sequence ID" value="GCD93285.1"/>
    <property type="molecule type" value="Genomic_DNA"/>
</dbReference>
<gene>
    <name evidence="2" type="ORF">EHYA_00928</name>
</gene>
<feature type="repeat" description="TPR" evidence="1">
    <location>
        <begin position="339"/>
        <end position="372"/>
    </location>
</feature>
<dbReference type="Proteomes" id="UP000286931">
    <property type="component" value="Unassembled WGS sequence"/>
</dbReference>
<sequence length="409" mass="44660">MDVPADLTMGERIEWLRRRRGMSRPVLAGLCGRGPDWLKKIESGERELRDHRLILRLACVLGLTDLGVLTGTGAGEVLQPVSPALHHESIPGIWEAVKKRNHSAVRPAEAPDVAALRARVDAAWRLWHGSRFNRSEVGALLPDLIGDGEVAVRVLDGPERREAYAVLATIYHLVQQHIAYIAPAELVWVVADRGMSSAQHADTPEALAGAAWCYGNALRETADGDEALAVVIDAADAMRPHLDDLDEDARGLYGALHLHAAITHAKSGHDGDAWAHWQRGDATAKSLPAGYLHPWTVFGRTNVDIHAVSVAADLRRAGTALEYADRIDPEAMPSMERQSRLWTESARSHVQRGEHTAALHLMQRAVTVGPEAVRFTPAARGVIAELWRTTRGPLRSEVVQLAENVGIVD</sequence>
<dbReference type="Gene3D" id="1.10.260.40">
    <property type="entry name" value="lambda repressor-like DNA-binding domains"/>
    <property type="match status" value="1"/>
</dbReference>
<evidence type="ECO:0000313" key="2">
    <source>
        <dbReference type="EMBL" id="GCD93285.1"/>
    </source>
</evidence>
<reference evidence="2 3" key="1">
    <citation type="submission" date="2018-12" db="EMBL/GenBank/DDBJ databases">
        <title>Draft genome sequence of Embleya hyalina NBRC 13850T.</title>
        <authorList>
            <person name="Komaki H."/>
            <person name="Hosoyama A."/>
            <person name="Kimura A."/>
            <person name="Ichikawa N."/>
            <person name="Tamura T."/>
        </authorList>
    </citation>
    <scope>NUCLEOTIDE SEQUENCE [LARGE SCALE GENOMIC DNA]</scope>
    <source>
        <strain evidence="2 3">NBRC 13850</strain>
    </source>
</reference>
<evidence type="ECO:0000256" key="1">
    <source>
        <dbReference type="PROSITE-ProRule" id="PRU00339"/>
    </source>
</evidence>
<dbReference type="CDD" id="cd00093">
    <property type="entry name" value="HTH_XRE"/>
    <property type="match status" value="1"/>
</dbReference>
<dbReference type="OrthoDB" id="3504495at2"/>
<dbReference type="InterPro" id="IPR001387">
    <property type="entry name" value="Cro/C1-type_HTH"/>
</dbReference>
<comment type="caution">
    <text evidence="2">The sequence shown here is derived from an EMBL/GenBank/DDBJ whole genome shotgun (WGS) entry which is preliminary data.</text>
</comment>
<dbReference type="SUPFAM" id="SSF47413">
    <property type="entry name" value="lambda repressor-like DNA-binding domains"/>
    <property type="match status" value="1"/>
</dbReference>
<accession>A0A401YFA1</accession>
<dbReference type="PROSITE" id="PS50005">
    <property type="entry name" value="TPR"/>
    <property type="match status" value="1"/>
</dbReference>
<keyword evidence="3" id="KW-1185">Reference proteome</keyword>
<proteinExistence type="predicted"/>
<dbReference type="AlphaFoldDB" id="A0A401YFA1"/>
<name>A0A401YFA1_9ACTN</name>
<organism evidence="2 3">
    <name type="scientific">Embleya hyalina</name>
    <dbReference type="NCBI Taxonomy" id="516124"/>
    <lineage>
        <taxon>Bacteria</taxon>
        <taxon>Bacillati</taxon>
        <taxon>Actinomycetota</taxon>
        <taxon>Actinomycetes</taxon>
        <taxon>Kitasatosporales</taxon>
        <taxon>Streptomycetaceae</taxon>
        <taxon>Embleya</taxon>
    </lineage>
</organism>
<keyword evidence="1" id="KW-0802">TPR repeat</keyword>
<dbReference type="InterPro" id="IPR010982">
    <property type="entry name" value="Lambda_DNA-bd_dom_sf"/>
</dbReference>
<evidence type="ECO:0000313" key="3">
    <source>
        <dbReference type="Proteomes" id="UP000286931"/>
    </source>
</evidence>